<dbReference type="EMBL" id="SSTD01003649">
    <property type="protein sequence ID" value="TYK25927.1"/>
    <property type="molecule type" value="Genomic_DNA"/>
</dbReference>
<dbReference type="PANTHER" id="PTHR33116:SF78">
    <property type="entry name" value="OS12G0587133 PROTEIN"/>
    <property type="match status" value="1"/>
</dbReference>
<comment type="caution">
    <text evidence="2">The sequence shown here is derived from an EMBL/GenBank/DDBJ whole genome shotgun (WGS) entry which is preliminary data.</text>
</comment>
<dbReference type="Proteomes" id="UP000321393">
    <property type="component" value="Unassembled WGS sequence"/>
</dbReference>
<evidence type="ECO:0000313" key="3">
    <source>
        <dbReference type="EMBL" id="TYK25927.1"/>
    </source>
</evidence>
<dbReference type="Proteomes" id="UP000321947">
    <property type="component" value="Unassembled WGS sequence"/>
</dbReference>
<evidence type="ECO:0000256" key="1">
    <source>
        <dbReference type="SAM" id="MobiDB-lite"/>
    </source>
</evidence>
<dbReference type="OrthoDB" id="1743609at2759"/>
<feature type="compositionally biased region" description="Polar residues" evidence="1">
    <location>
        <begin position="62"/>
        <end position="74"/>
    </location>
</feature>
<name>A0A5A7T9S8_CUCMM</name>
<proteinExistence type="predicted"/>
<feature type="region of interest" description="Disordered" evidence="1">
    <location>
        <begin position="1"/>
        <end position="79"/>
    </location>
</feature>
<evidence type="ECO:0000313" key="2">
    <source>
        <dbReference type="EMBL" id="KAA0040202.1"/>
    </source>
</evidence>
<dbReference type="PANTHER" id="PTHR33116">
    <property type="entry name" value="REVERSE TRANSCRIPTASE ZINC-BINDING DOMAIN-CONTAINING PROTEIN-RELATED-RELATED"/>
    <property type="match status" value="1"/>
</dbReference>
<reference evidence="4 5" key="1">
    <citation type="submission" date="2019-08" db="EMBL/GenBank/DDBJ databases">
        <title>Draft genome sequences of two oriental melons (Cucumis melo L. var makuwa).</title>
        <authorList>
            <person name="Kwon S.-Y."/>
        </authorList>
    </citation>
    <scope>NUCLEOTIDE SEQUENCE [LARGE SCALE GENOMIC DNA]</scope>
    <source>
        <strain evidence="5">cv. Chang Bougi</strain>
        <strain evidence="4">cv. SW 3</strain>
        <tissue evidence="2">Leaf</tissue>
    </source>
</reference>
<feature type="compositionally biased region" description="Polar residues" evidence="1">
    <location>
        <begin position="1"/>
        <end position="14"/>
    </location>
</feature>
<protein>
    <submittedName>
        <fullName evidence="2">Clip-associated protein</fullName>
    </submittedName>
</protein>
<accession>A0A5A7T9S8</accession>
<dbReference type="AlphaFoldDB" id="A0A5A7T9S8"/>
<evidence type="ECO:0000313" key="5">
    <source>
        <dbReference type="Proteomes" id="UP000321947"/>
    </source>
</evidence>
<dbReference type="EMBL" id="SSTE01017682">
    <property type="protein sequence ID" value="KAA0040202.1"/>
    <property type="molecule type" value="Genomic_DNA"/>
</dbReference>
<feature type="compositionally biased region" description="Basic and acidic residues" evidence="1">
    <location>
        <begin position="22"/>
        <end position="40"/>
    </location>
</feature>
<evidence type="ECO:0000313" key="4">
    <source>
        <dbReference type="Proteomes" id="UP000321393"/>
    </source>
</evidence>
<sequence>MFSVSSSVGSTLDGYQSPEEYDAFKDGLELRQRRNLRKEVGSPAKSPAPVQDSEPPRDQGMENPTESCTNNSISENDRTDVLLKNVEEKNSGDETEDPSSIAPIRNDTLLFGKYDEKMLLKLKDVIRLFKWCSGQKVNWEKSTLSSANVVEDDLVQTTNLLDQIDKKLDRWKRYNISRGGRHTSCNSILASLPTYYLSLFSIPENVAATLEKIMRNFFQEGYTGSTDGFM</sequence>
<organism evidence="2 4">
    <name type="scientific">Cucumis melo var. makuwa</name>
    <name type="common">Oriental melon</name>
    <dbReference type="NCBI Taxonomy" id="1194695"/>
    <lineage>
        <taxon>Eukaryota</taxon>
        <taxon>Viridiplantae</taxon>
        <taxon>Streptophyta</taxon>
        <taxon>Embryophyta</taxon>
        <taxon>Tracheophyta</taxon>
        <taxon>Spermatophyta</taxon>
        <taxon>Magnoliopsida</taxon>
        <taxon>eudicotyledons</taxon>
        <taxon>Gunneridae</taxon>
        <taxon>Pentapetalae</taxon>
        <taxon>rosids</taxon>
        <taxon>fabids</taxon>
        <taxon>Cucurbitales</taxon>
        <taxon>Cucurbitaceae</taxon>
        <taxon>Benincaseae</taxon>
        <taxon>Cucumis</taxon>
    </lineage>
</organism>
<gene>
    <name evidence="3" type="ORF">E5676_scaffold190G00210</name>
    <name evidence="2" type="ORF">E6C27_scaffold1164G00180</name>
</gene>